<accession>A0A484ASK7</accession>
<sequence>MSTRLCAYKDCHNFYYRQDNSGCSEVTLFAFPKDPKRAEQWRILGQVHPKIGPMQLYMCSKHFDAKYLSLTRNRRILLGEALPFPYEDLNKTETAQDTKEMAATSSTEQQSYYINSTGNKIQLAEDDPKDISSSSQQSFYINMDDDDLSIDKVIMVESTTKTVVDPQVDMFEKIEVNIIPSTHKRPRPTTPQEQEEEEDEKAPQPTDEQLIDTSEVSIFKFKGEQYVQMSREYYLQEKRQLMEQLNSYRRTLANIRKQLLPLKEL</sequence>
<protein>
    <recommendedName>
        <fullName evidence="7">THAP-type domain-containing protein</fullName>
    </recommendedName>
</protein>
<evidence type="ECO:0000256" key="6">
    <source>
        <dbReference type="SAM" id="MobiDB-lite"/>
    </source>
</evidence>
<feature type="domain" description="THAP-type" evidence="7">
    <location>
        <begin position="1"/>
        <end position="86"/>
    </location>
</feature>
<organism evidence="8 9">
    <name type="scientific">Drosophila navojoa</name>
    <name type="common">Fruit fly</name>
    <dbReference type="NCBI Taxonomy" id="7232"/>
    <lineage>
        <taxon>Eukaryota</taxon>
        <taxon>Metazoa</taxon>
        <taxon>Ecdysozoa</taxon>
        <taxon>Arthropoda</taxon>
        <taxon>Hexapoda</taxon>
        <taxon>Insecta</taxon>
        <taxon>Pterygota</taxon>
        <taxon>Neoptera</taxon>
        <taxon>Endopterygota</taxon>
        <taxon>Diptera</taxon>
        <taxon>Brachycera</taxon>
        <taxon>Muscomorpha</taxon>
        <taxon>Ephydroidea</taxon>
        <taxon>Drosophilidae</taxon>
        <taxon>Drosophila</taxon>
    </lineage>
</organism>
<dbReference type="InterPro" id="IPR006612">
    <property type="entry name" value="THAP_Znf"/>
</dbReference>
<proteinExistence type="predicted"/>
<evidence type="ECO:0000256" key="5">
    <source>
        <dbReference type="PROSITE-ProRule" id="PRU00309"/>
    </source>
</evidence>
<dbReference type="SMART" id="SM00980">
    <property type="entry name" value="THAP"/>
    <property type="match status" value="1"/>
</dbReference>
<evidence type="ECO:0000259" key="7">
    <source>
        <dbReference type="PROSITE" id="PS50950"/>
    </source>
</evidence>
<dbReference type="SMART" id="SM00692">
    <property type="entry name" value="DM3"/>
    <property type="match status" value="1"/>
</dbReference>
<feature type="region of interest" description="Disordered" evidence="6">
    <location>
        <begin position="179"/>
        <end position="210"/>
    </location>
</feature>
<gene>
    <name evidence="8" type="ORF">AWZ03_013922</name>
</gene>
<reference evidence="8 9" key="1">
    <citation type="journal article" date="2019" name="J. Hered.">
        <title>An Improved Genome Assembly for Drosophila navojoa, the Basal Species in the mojavensis Cluster.</title>
        <authorList>
            <person name="Vanderlinde T."/>
            <person name="Dupim E.G."/>
            <person name="Nazario-Yepiz N.O."/>
            <person name="Carvalho A.B."/>
        </authorList>
    </citation>
    <scope>NUCLEOTIDE SEQUENCE [LARGE SCALE GENOMIC DNA]</scope>
    <source>
        <strain evidence="8">Navoj_Jal97</strain>
        <tissue evidence="8">Whole organism</tissue>
    </source>
</reference>
<comment type="caution">
    <text evidence="8">The sequence shown here is derived from an EMBL/GenBank/DDBJ whole genome shotgun (WGS) entry which is preliminary data.</text>
</comment>
<dbReference type="GO" id="GO:0008270">
    <property type="term" value="F:zinc ion binding"/>
    <property type="evidence" value="ECO:0007669"/>
    <property type="project" value="UniProtKB-KW"/>
</dbReference>
<name>A0A484ASK7_DRONA</name>
<keyword evidence="3" id="KW-0862">Zinc</keyword>
<evidence type="ECO:0000313" key="9">
    <source>
        <dbReference type="Proteomes" id="UP000295192"/>
    </source>
</evidence>
<evidence type="ECO:0000256" key="3">
    <source>
        <dbReference type="ARBA" id="ARBA00022833"/>
    </source>
</evidence>
<keyword evidence="2 5" id="KW-0863">Zinc-finger</keyword>
<dbReference type="EMBL" id="LSRL02000889">
    <property type="protein sequence ID" value="TDG39657.1"/>
    <property type="molecule type" value="Genomic_DNA"/>
</dbReference>
<dbReference type="GO" id="GO:0003677">
    <property type="term" value="F:DNA binding"/>
    <property type="evidence" value="ECO:0007669"/>
    <property type="project" value="UniProtKB-UniRule"/>
</dbReference>
<dbReference type="OMA" id="EQYVQMS"/>
<dbReference type="Proteomes" id="UP000295192">
    <property type="component" value="Unassembled WGS sequence"/>
</dbReference>
<dbReference type="OrthoDB" id="8948150at2759"/>
<keyword evidence="4 5" id="KW-0238">DNA-binding</keyword>
<evidence type="ECO:0000313" key="8">
    <source>
        <dbReference type="EMBL" id="TDG39657.1"/>
    </source>
</evidence>
<keyword evidence="9" id="KW-1185">Reference proteome</keyword>
<evidence type="ECO:0000256" key="2">
    <source>
        <dbReference type="ARBA" id="ARBA00022771"/>
    </source>
</evidence>
<keyword evidence="1" id="KW-0479">Metal-binding</keyword>
<dbReference type="PROSITE" id="PS50950">
    <property type="entry name" value="ZF_THAP"/>
    <property type="match status" value="1"/>
</dbReference>
<dbReference type="SUPFAM" id="SSF57716">
    <property type="entry name" value="Glucocorticoid receptor-like (DNA-binding domain)"/>
    <property type="match status" value="1"/>
</dbReference>
<evidence type="ECO:0000256" key="4">
    <source>
        <dbReference type="ARBA" id="ARBA00023125"/>
    </source>
</evidence>
<dbReference type="AlphaFoldDB" id="A0A484ASK7"/>
<evidence type="ECO:0000256" key="1">
    <source>
        <dbReference type="ARBA" id="ARBA00022723"/>
    </source>
</evidence>
<dbReference type="Pfam" id="PF05485">
    <property type="entry name" value="THAP"/>
    <property type="match status" value="1"/>
</dbReference>